<name>G4ZPJ7_PHYSP</name>
<feature type="non-terminal residue" evidence="2">
    <location>
        <position position="94"/>
    </location>
</feature>
<keyword evidence="3" id="KW-1185">Reference proteome</keyword>
<accession>G4ZPJ7</accession>
<dbReference type="AlphaFoldDB" id="G4ZPJ7"/>
<evidence type="ECO:0000256" key="1">
    <source>
        <dbReference type="SAM" id="MobiDB-lite"/>
    </source>
</evidence>
<dbReference type="EMBL" id="JH159155">
    <property type="protein sequence ID" value="EGZ16309.1"/>
    <property type="molecule type" value="Genomic_DNA"/>
</dbReference>
<dbReference type="GeneID" id="20640370"/>
<sequence length="94" mass="9985">MSATTCTSSSRPPVCAPSSTSPDSLRLLKDTVWIIFWQQSASRASSTPASGATALLESLPDVLDKCEAHTSKRSLLALLVTTFRSQCTRAALLS</sequence>
<gene>
    <name evidence="2" type="ORF">PHYSODRAFT_286475</name>
</gene>
<dbReference type="InParanoid" id="G4ZPJ7"/>
<proteinExistence type="predicted"/>
<feature type="region of interest" description="Disordered" evidence="1">
    <location>
        <begin position="1"/>
        <end position="22"/>
    </location>
</feature>
<reference evidence="2 3" key="1">
    <citation type="journal article" date="2006" name="Science">
        <title>Phytophthora genome sequences uncover evolutionary origins and mechanisms of pathogenesis.</title>
        <authorList>
            <person name="Tyler B.M."/>
            <person name="Tripathy S."/>
            <person name="Zhang X."/>
            <person name="Dehal P."/>
            <person name="Jiang R.H."/>
            <person name="Aerts A."/>
            <person name="Arredondo F.D."/>
            <person name="Baxter L."/>
            <person name="Bensasson D."/>
            <person name="Beynon J.L."/>
            <person name="Chapman J."/>
            <person name="Damasceno C.M."/>
            <person name="Dorrance A.E."/>
            <person name="Dou D."/>
            <person name="Dickerman A.W."/>
            <person name="Dubchak I.L."/>
            <person name="Garbelotto M."/>
            <person name="Gijzen M."/>
            <person name="Gordon S.G."/>
            <person name="Govers F."/>
            <person name="Grunwald N.J."/>
            <person name="Huang W."/>
            <person name="Ivors K.L."/>
            <person name="Jones R.W."/>
            <person name="Kamoun S."/>
            <person name="Krampis K."/>
            <person name="Lamour K.H."/>
            <person name="Lee M.K."/>
            <person name="McDonald W.H."/>
            <person name="Medina M."/>
            <person name="Meijer H.J."/>
            <person name="Nordberg E.K."/>
            <person name="Maclean D.J."/>
            <person name="Ospina-Giraldo M.D."/>
            <person name="Morris P.F."/>
            <person name="Phuntumart V."/>
            <person name="Putnam N.H."/>
            <person name="Rash S."/>
            <person name="Rose J.K."/>
            <person name="Sakihama Y."/>
            <person name="Salamov A.A."/>
            <person name="Savidor A."/>
            <person name="Scheuring C.F."/>
            <person name="Smith B.M."/>
            <person name="Sobral B.W."/>
            <person name="Terry A."/>
            <person name="Torto-Alalibo T.A."/>
            <person name="Win J."/>
            <person name="Xu Z."/>
            <person name="Zhang H."/>
            <person name="Grigoriev I.V."/>
            <person name="Rokhsar D.S."/>
            <person name="Boore J.L."/>
        </authorList>
    </citation>
    <scope>NUCLEOTIDE SEQUENCE [LARGE SCALE GENOMIC DNA]</scope>
    <source>
        <strain evidence="2 3">P6497</strain>
    </source>
</reference>
<evidence type="ECO:0000313" key="2">
    <source>
        <dbReference type="EMBL" id="EGZ16309.1"/>
    </source>
</evidence>
<organism evidence="2 3">
    <name type="scientific">Phytophthora sojae (strain P6497)</name>
    <name type="common">Soybean stem and root rot agent</name>
    <name type="synonym">Phytophthora megasperma f. sp. glycines</name>
    <dbReference type="NCBI Taxonomy" id="1094619"/>
    <lineage>
        <taxon>Eukaryota</taxon>
        <taxon>Sar</taxon>
        <taxon>Stramenopiles</taxon>
        <taxon>Oomycota</taxon>
        <taxon>Peronosporomycetes</taxon>
        <taxon>Peronosporales</taxon>
        <taxon>Peronosporaceae</taxon>
        <taxon>Phytophthora</taxon>
    </lineage>
</organism>
<dbReference type="KEGG" id="psoj:PHYSODRAFT_286475"/>
<dbReference type="Proteomes" id="UP000002640">
    <property type="component" value="Unassembled WGS sequence"/>
</dbReference>
<evidence type="ECO:0000313" key="3">
    <source>
        <dbReference type="Proteomes" id="UP000002640"/>
    </source>
</evidence>
<dbReference type="RefSeq" id="XP_009530058.1">
    <property type="nucleotide sequence ID" value="XM_009531763.1"/>
</dbReference>
<protein>
    <submittedName>
        <fullName evidence="2">Uncharacterized protein</fullName>
    </submittedName>
</protein>